<keyword evidence="1" id="KW-0812">Transmembrane</keyword>
<accession>A0A915YHG3</accession>
<name>A0A915YHG3_9BACT</name>
<protein>
    <submittedName>
        <fullName evidence="2">Uncharacterized protein</fullName>
    </submittedName>
</protein>
<keyword evidence="3" id="KW-1185">Reference proteome</keyword>
<sequence>MLGEYNFEKVNHIENKVILFTCVMIWFLVIFVLGGCFEI</sequence>
<proteinExistence type="predicted"/>
<evidence type="ECO:0000256" key="1">
    <source>
        <dbReference type="SAM" id="Phobius"/>
    </source>
</evidence>
<keyword evidence="1" id="KW-0472">Membrane</keyword>
<keyword evidence="1" id="KW-1133">Transmembrane helix</keyword>
<dbReference type="KEGG" id="aup:AsAng_0038760"/>
<reference evidence="2" key="1">
    <citation type="submission" date="2022-09" db="EMBL/GenBank/DDBJ databases">
        <title>Aureispira anguillicida sp. nov., isolated from Leptocephalus of Japanese eel Anguilla japonica.</title>
        <authorList>
            <person name="Yuasa K."/>
            <person name="Mekata T."/>
            <person name="Ikunari K."/>
        </authorList>
    </citation>
    <scope>NUCLEOTIDE SEQUENCE</scope>
    <source>
        <strain evidence="2">EL160426</strain>
    </source>
</reference>
<evidence type="ECO:0000313" key="2">
    <source>
        <dbReference type="EMBL" id="BDS13148.1"/>
    </source>
</evidence>
<gene>
    <name evidence="2" type="ORF">AsAng_0038760</name>
</gene>
<dbReference type="EMBL" id="AP026867">
    <property type="protein sequence ID" value="BDS13148.1"/>
    <property type="molecule type" value="Genomic_DNA"/>
</dbReference>
<dbReference type="AlphaFoldDB" id="A0A915YHG3"/>
<dbReference type="Proteomes" id="UP001060919">
    <property type="component" value="Chromosome"/>
</dbReference>
<evidence type="ECO:0000313" key="3">
    <source>
        <dbReference type="Proteomes" id="UP001060919"/>
    </source>
</evidence>
<organism evidence="2 3">
    <name type="scientific">Aureispira anguillae</name>
    <dbReference type="NCBI Taxonomy" id="2864201"/>
    <lineage>
        <taxon>Bacteria</taxon>
        <taxon>Pseudomonadati</taxon>
        <taxon>Bacteroidota</taxon>
        <taxon>Saprospiria</taxon>
        <taxon>Saprospirales</taxon>
        <taxon>Saprospiraceae</taxon>
        <taxon>Aureispira</taxon>
    </lineage>
</organism>
<feature type="transmembrane region" description="Helical" evidence="1">
    <location>
        <begin position="17"/>
        <end position="37"/>
    </location>
</feature>